<evidence type="ECO:0000313" key="3">
    <source>
        <dbReference type="EMBL" id="CAE0475407.1"/>
    </source>
</evidence>
<evidence type="ECO:0000256" key="2">
    <source>
        <dbReference type="SAM" id="Phobius"/>
    </source>
</evidence>
<keyword evidence="2" id="KW-0472">Membrane</keyword>
<reference evidence="3" key="1">
    <citation type="submission" date="2021-01" db="EMBL/GenBank/DDBJ databases">
        <authorList>
            <person name="Corre E."/>
            <person name="Pelletier E."/>
            <person name="Niang G."/>
            <person name="Scheremetjew M."/>
            <person name="Finn R."/>
            <person name="Kale V."/>
            <person name="Holt S."/>
            <person name="Cochrane G."/>
            <person name="Meng A."/>
            <person name="Brown T."/>
            <person name="Cohen L."/>
        </authorList>
    </citation>
    <scope>NUCLEOTIDE SEQUENCE</scope>
    <source>
        <strain evidence="3">MM31A-1</strain>
    </source>
</reference>
<evidence type="ECO:0000256" key="1">
    <source>
        <dbReference type="SAM" id="MobiDB-lite"/>
    </source>
</evidence>
<organism evidence="3">
    <name type="scientific">Chaetoceros debilis</name>
    <dbReference type="NCBI Taxonomy" id="122233"/>
    <lineage>
        <taxon>Eukaryota</taxon>
        <taxon>Sar</taxon>
        <taxon>Stramenopiles</taxon>
        <taxon>Ochrophyta</taxon>
        <taxon>Bacillariophyta</taxon>
        <taxon>Coscinodiscophyceae</taxon>
        <taxon>Chaetocerotophycidae</taxon>
        <taxon>Chaetocerotales</taxon>
        <taxon>Chaetocerotaceae</taxon>
        <taxon>Chaetoceros</taxon>
    </lineage>
</organism>
<keyword evidence="2" id="KW-1133">Transmembrane helix</keyword>
<gene>
    <name evidence="3" type="ORF">CDEB00056_LOCUS20260</name>
</gene>
<dbReference type="EMBL" id="HBIO01026368">
    <property type="protein sequence ID" value="CAE0475407.1"/>
    <property type="molecule type" value="Transcribed_RNA"/>
</dbReference>
<feature type="compositionally biased region" description="Low complexity" evidence="1">
    <location>
        <begin position="17"/>
        <end position="27"/>
    </location>
</feature>
<protein>
    <submittedName>
        <fullName evidence="3">Uncharacterized protein</fullName>
    </submittedName>
</protein>
<feature type="region of interest" description="Disordered" evidence="1">
    <location>
        <begin position="1"/>
        <end position="101"/>
    </location>
</feature>
<feature type="transmembrane region" description="Helical" evidence="2">
    <location>
        <begin position="219"/>
        <end position="237"/>
    </location>
</feature>
<feature type="compositionally biased region" description="Low complexity" evidence="1">
    <location>
        <begin position="162"/>
        <end position="171"/>
    </location>
</feature>
<feature type="compositionally biased region" description="Basic and acidic residues" evidence="1">
    <location>
        <begin position="1"/>
        <end position="16"/>
    </location>
</feature>
<name>A0A7S3QEU9_9STRA</name>
<keyword evidence="2" id="KW-0812">Transmembrane</keyword>
<proteinExistence type="predicted"/>
<sequence>MPRIIDFVRNKNKADNGSDSDGGSYSNKDNDNGATNLTIEDKALDVDVDVDMDPDKQRSDKSLEVEVEPSPDADADTDADADADASSTVATETKIATATPAAESVAPNLNASELGKEEINLGWRVSEKELSATEQQEQEELEKMQEQQQQQQQEEQQERSTSKGTGTSTGKASIQLHQQANPNKAKFVEHLIECSSISATKTPMTRISCHMEDTISNHPALLITASLTTILCLYMLCRKRLRRIRQWNRSRMYGLPNHSTGSNLDQGEYAALAVYDELLEDFDRDELSSAYTSGKSGNGDDSDDDSIGTIVSQWSDSGTRRRVTHKIELTAFNDGHLSLSEING</sequence>
<feature type="compositionally biased region" description="Basic and acidic residues" evidence="1">
    <location>
        <begin position="53"/>
        <end position="64"/>
    </location>
</feature>
<feature type="region of interest" description="Disordered" evidence="1">
    <location>
        <begin position="130"/>
        <end position="171"/>
    </location>
</feature>
<dbReference type="AlphaFoldDB" id="A0A7S3QEU9"/>
<feature type="compositionally biased region" description="Acidic residues" evidence="1">
    <location>
        <begin position="65"/>
        <end position="83"/>
    </location>
</feature>
<accession>A0A7S3QEU9</accession>